<accession>A0A2P2QM84</accession>
<protein>
    <submittedName>
        <fullName evidence="1">Uncharacterized protein</fullName>
    </submittedName>
</protein>
<reference evidence="1" key="1">
    <citation type="submission" date="2018-02" db="EMBL/GenBank/DDBJ databases">
        <title>Rhizophora mucronata_Transcriptome.</title>
        <authorList>
            <person name="Meera S.P."/>
            <person name="Sreeshan A."/>
            <person name="Augustine A."/>
        </authorList>
    </citation>
    <scope>NUCLEOTIDE SEQUENCE</scope>
    <source>
        <tissue evidence="1">Leaf</tissue>
    </source>
</reference>
<organism evidence="1">
    <name type="scientific">Rhizophora mucronata</name>
    <name type="common">Asiatic mangrove</name>
    <dbReference type="NCBI Taxonomy" id="61149"/>
    <lineage>
        <taxon>Eukaryota</taxon>
        <taxon>Viridiplantae</taxon>
        <taxon>Streptophyta</taxon>
        <taxon>Embryophyta</taxon>
        <taxon>Tracheophyta</taxon>
        <taxon>Spermatophyta</taxon>
        <taxon>Magnoliopsida</taxon>
        <taxon>eudicotyledons</taxon>
        <taxon>Gunneridae</taxon>
        <taxon>Pentapetalae</taxon>
        <taxon>rosids</taxon>
        <taxon>fabids</taxon>
        <taxon>Malpighiales</taxon>
        <taxon>Rhizophoraceae</taxon>
        <taxon>Rhizophora</taxon>
    </lineage>
</organism>
<dbReference type="EMBL" id="GGEC01087604">
    <property type="protein sequence ID" value="MBX68088.1"/>
    <property type="molecule type" value="Transcribed_RNA"/>
</dbReference>
<proteinExistence type="predicted"/>
<evidence type="ECO:0000313" key="1">
    <source>
        <dbReference type="EMBL" id="MBX68088.1"/>
    </source>
</evidence>
<sequence>MTDAPTLNIVLQGLTIGSFFLDMGSSKEGEAFFRTRLYLPL</sequence>
<name>A0A2P2QM84_RHIMU</name>
<dbReference type="AlphaFoldDB" id="A0A2P2QM84"/>